<dbReference type="EMBL" id="JBHTLD010000196">
    <property type="protein sequence ID" value="MFD1187973.1"/>
    <property type="molecule type" value="Genomic_DNA"/>
</dbReference>
<protein>
    <recommendedName>
        <fullName evidence="3">DKNYY family protein</fullName>
    </recommendedName>
</protein>
<proteinExistence type="predicted"/>
<gene>
    <name evidence="1" type="ORF">ACFQ2O_17305</name>
</gene>
<dbReference type="RefSeq" id="WP_377530665.1">
    <property type="nucleotide sequence ID" value="NZ_JBHTLD010000196.1"/>
</dbReference>
<sequence length="273" mass="32371">MKQLILICLSSLLLFSCSKDTEIAEPLIDAYAAKYMVDMNEGANFTNFQAYKLEYKDGKVTKRTGGQECVFDNSCQGKSLLDQFNIVDDVTYGKNTISIINRSGDSQWDIRHWEWLIKLKNPSQIEYLLRKIENHKLYDSLRYVYDADNRLKQIIKYRVYEDEYEKFAIKDGLKDFFFNTAGNLEKVETRRLLHDGFVIKMVLERFDDYDTAVNPFRSLFMFDDTFYRSLSNNNFRKYRRQEVELPNGILYDTQGRDWDLECGDANWPFFDKL</sequence>
<name>A0ABW3STT2_9BACT</name>
<organism evidence="1 2">
    <name type="scientific">Pontibacter rugosus</name>
    <dbReference type="NCBI Taxonomy" id="1745966"/>
    <lineage>
        <taxon>Bacteria</taxon>
        <taxon>Pseudomonadati</taxon>
        <taxon>Bacteroidota</taxon>
        <taxon>Cytophagia</taxon>
        <taxon>Cytophagales</taxon>
        <taxon>Hymenobacteraceae</taxon>
        <taxon>Pontibacter</taxon>
    </lineage>
</organism>
<reference evidence="2" key="1">
    <citation type="journal article" date="2019" name="Int. J. Syst. Evol. Microbiol.">
        <title>The Global Catalogue of Microorganisms (GCM) 10K type strain sequencing project: providing services to taxonomists for standard genome sequencing and annotation.</title>
        <authorList>
            <consortium name="The Broad Institute Genomics Platform"/>
            <consortium name="The Broad Institute Genome Sequencing Center for Infectious Disease"/>
            <person name="Wu L."/>
            <person name="Ma J."/>
        </authorList>
    </citation>
    <scope>NUCLEOTIDE SEQUENCE [LARGE SCALE GENOMIC DNA]</scope>
    <source>
        <strain evidence="2">JCM 31319</strain>
    </source>
</reference>
<evidence type="ECO:0008006" key="3">
    <source>
        <dbReference type="Google" id="ProtNLM"/>
    </source>
</evidence>
<accession>A0ABW3STT2</accession>
<evidence type="ECO:0000313" key="2">
    <source>
        <dbReference type="Proteomes" id="UP001597094"/>
    </source>
</evidence>
<dbReference type="Proteomes" id="UP001597094">
    <property type="component" value="Unassembled WGS sequence"/>
</dbReference>
<evidence type="ECO:0000313" key="1">
    <source>
        <dbReference type="EMBL" id="MFD1187973.1"/>
    </source>
</evidence>
<comment type="caution">
    <text evidence="1">The sequence shown here is derived from an EMBL/GenBank/DDBJ whole genome shotgun (WGS) entry which is preliminary data.</text>
</comment>
<dbReference type="PROSITE" id="PS51257">
    <property type="entry name" value="PROKAR_LIPOPROTEIN"/>
    <property type="match status" value="1"/>
</dbReference>
<keyword evidence="2" id="KW-1185">Reference proteome</keyword>